<protein>
    <submittedName>
        <fullName evidence="1">Uncharacterized protein</fullName>
    </submittedName>
</protein>
<gene>
    <name evidence="1" type="ORF">NQ176_g6461</name>
</gene>
<keyword evidence="2" id="KW-1185">Reference proteome</keyword>
<comment type="caution">
    <text evidence="1">The sequence shown here is derived from an EMBL/GenBank/DDBJ whole genome shotgun (WGS) entry which is preliminary data.</text>
</comment>
<dbReference type="Proteomes" id="UP001143910">
    <property type="component" value="Unassembled WGS sequence"/>
</dbReference>
<accession>A0ACC1N341</accession>
<evidence type="ECO:0000313" key="1">
    <source>
        <dbReference type="EMBL" id="KAJ2973695.1"/>
    </source>
</evidence>
<dbReference type="EMBL" id="JANJQO010000933">
    <property type="protein sequence ID" value="KAJ2973695.1"/>
    <property type="molecule type" value="Genomic_DNA"/>
</dbReference>
<organism evidence="1 2">
    <name type="scientific">Zarea fungicola</name>
    <dbReference type="NCBI Taxonomy" id="93591"/>
    <lineage>
        <taxon>Eukaryota</taxon>
        <taxon>Fungi</taxon>
        <taxon>Dikarya</taxon>
        <taxon>Ascomycota</taxon>
        <taxon>Pezizomycotina</taxon>
        <taxon>Sordariomycetes</taxon>
        <taxon>Hypocreomycetidae</taxon>
        <taxon>Hypocreales</taxon>
        <taxon>Cordycipitaceae</taxon>
        <taxon>Zarea</taxon>
    </lineage>
</organism>
<reference evidence="1" key="1">
    <citation type="submission" date="2022-08" db="EMBL/GenBank/DDBJ databases">
        <title>Genome Sequence of Lecanicillium fungicola.</title>
        <authorList>
            <person name="Buettner E."/>
        </authorList>
    </citation>
    <scope>NUCLEOTIDE SEQUENCE</scope>
    <source>
        <strain evidence="1">Babe33</strain>
    </source>
</reference>
<proteinExistence type="predicted"/>
<name>A0ACC1N341_9HYPO</name>
<evidence type="ECO:0000313" key="2">
    <source>
        <dbReference type="Proteomes" id="UP001143910"/>
    </source>
</evidence>
<sequence length="144" mass="14965">MASVSSHTSSSHPSPYDFDSNGGDTDESWQYIDYSSSASAPGSVGFLPSPASGSLNGYAIIGHHTTTTPSHHSMSPVPLGEGEQPFLPPASLHTMNAELESGTFGVTAAAADFMADGIFMTPQSRASLVGGSSQRHFQVTGKCW</sequence>